<sequence>MTDTDTMPDREIRDAVQAAFAVVQERWDREKKN</sequence>
<accession>A0A1X7AAW7</accession>
<organism evidence="1 2">
    <name type="scientific">Roseivivax jejudonensis</name>
    <dbReference type="NCBI Taxonomy" id="1529041"/>
    <lineage>
        <taxon>Bacteria</taxon>
        <taxon>Pseudomonadati</taxon>
        <taxon>Pseudomonadota</taxon>
        <taxon>Alphaproteobacteria</taxon>
        <taxon>Rhodobacterales</taxon>
        <taxon>Roseobacteraceae</taxon>
        <taxon>Roseivivax</taxon>
    </lineage>
</organism>
<name>A0A1X7AAW7_9RHOB</name>
<dbReference type="Proteomes" id="UP000193570">
    <property type="component" value="Unassembled WGS sequence"/>
</dbReference>
<gene>
    <name evidence="1" type="ORF">ROJ8625_04104</name>
</gene>
<keyword evidence="2" id="KW-1185">Reference proteome</keyword>
<protein>
    <submittedName>
        <fullName evidence="1">Uncharacterized protein</fullName>
    </submittedName>
</protein>
<dbReference type="AlphaFoldDB" id="A0A1X7AAW7"/>
<evidence type="ECO:0000313" key="1">
    <source>
        <dbReference type="EMBL" id="SLN74803.1"/>
    </source>
</evidence>
<dbReference type="EMBL" id="FWFK01000011">
    <property type="protein sequence ID" value="SLN74803.1"/>
    <property type="molecule type" value="Genomic_DNA"/>
</dbReference>
<reference evidence="1 2" key="1">
    <citation type="submission" date="2017-03" db="EMBL/GenBank/DDBJ databases">
        <authorList>
            <person name="Afonso C.L."/>
            <person name="Miller P.J."/>
            <person name="Scott M.A."/>
            <person name="Spackman E."/>
            <person name="Goraichik I."/>
            <person name="Dimitrov K.M."/>
            <person name="Suarez D.L."/>
            <person name="Swayne D.E."/>
        </authorList>
    </citation>
    <scope>NUCLEOTIDE SEQUENCE [LARGE SCALE GENOMIC DNA]</scope>
    <source>
        <strain evidence="1 2">CECT 8625</strain>
    </source>
</reference>
<evidence type="ECO:0000313" key="2">
    <source>
        <dbReference type="Proteomes" id="UP000193570"/>
    </source>
</evidence>
<proteinExistence type="predicted"/>